<proteinExistence type="predicted"/>
<comment type="caution">
    <text evidence="1">The sequence shown here is derived from an EMBL/GenBank/DDBJ whole genome shotgun (WGS) entry which is preliminary data.</text>
</comment>
<evidence type="ECO:0000313" key="2">
    <source>
        <dbReference type="Proteomes" id="UP000663889"/>
    </source>
</evidence>
<evidence type="ECO:0000313" key="1">
    <source>
        <dbReference type="EMBL" id="CAF1067068.1"/>
    </source>
</evidence>
<reference evidence="1" key="1">
    <citation type="submission" date="2021-02" db="EMBL/GenBank/DDBJ databases">
        <authorList>
            <person name="Nowell W R."/>
        </authorList>
    </citation>
    <scope>NUCLEOTIDE SEQUENCE</scope>
</reference>
<gene>
    <name evidence="1" type="ORF">SEV965_LOCUS14156</name>
</gene>
<sequence length="212" mass="24535">MSSLVDILPTVHLSLVNQPSIILPKSDATIDDNETLIDQLSDQYEESRLIYGNVRNGALVVLWYGHKHSSLRTALIEYLIPRDITLILFHTEEQLWYWLNTNSSLRVASLVTEANINIQNIVSRSHPYKNIRSILIRCNTNQLTTLQRFSRSYVKIDGVYNDDIRLLIRLTIDLALFSEEIGDQKREDENNELEVQRHYERALKLCALAKTL</sequence>
<dbReference type="Proteomes" id="UP000663889">
    <property type="component" value="Unassembled WGS sequence"/>
</dbReference>
<organism evidence="1 2">
    <name type="scientific">Rotaria sordida</name>
    <dbReference type="NCBI Taxonomy" id="392033"/>
    <lineage>
        <taxon>Eukaryota</taxon>
        <taxon>Metazoa</taxon>
        <taxon>Spiralia</taxon>
        <taxon>Gnathifera</taxon>
        <taxon>Rotifera</taxon>
        <taxon>Eurotatoria</taxon>
        <taxon>Bdelloidea</taxon>
        <taxon>Philodinida</taxon>
        <taxon>Philodinidae</taxon>
        <taxon>Rotaria</taxon>
    </lineage>
</organism>
<protein>
    <submittedName>
        <fullName evidence="1">Uncharacterized protein</fullName>
    </submittedName>
</protein>
<dbReference type="EMBL" id="CAJNOU010000693">
    <property type="protein sequence ID" value="CAF1067068.1"/>
    <property type="molecule type" value="Genomic_DNA"/>
</dbReference>
<dbReference type="AlphaFoldDB" id="A0A814LJJ1"/>
<name>A0A814LJJ1_9BILA</name>
<accession>A0A814LJJ1</accession>